<feature type="chain" id="PRO_5016366180" evidence="1">
    <location>
        <begin position="21"/>
        <end position="209"/>
    </location>
</feature>
<dbReference type="OrthoDB" id="3371585at2759"/>
<reference evidence="2 3" key="1">
    <citation type="journal article" date="2018" name="Mol. Biol. Evol.">
        <title>Broad Genomic Sampling Reveals a Smut Pathogenic Ancestry of the Fungal Clade Ustilaginomycotina.</title>
        <authorList>
            <person name="Kijpornyongpan T."/>
            <person name="Mondo S.J."/>
            <person name="Barry K."/>
            <person name="Sandor L."/>
            <person name="Lee J."/>
            <person name="Lipzen A."/>
            <person name="Pangilinan J."/>
            <person name="LaButti K."/>
            <person name="Hainaut M."/>
            <person name="Henrissat B."/>
            <person name="Grigoriev I.V."/>
            <person name="Spatafora J.W."/>
            <person name="Aime M.C."/>
        </authorList>
    </citation>
    <scope>NUCLEOTIDE SEQUENCE [LARGE SCALE GENOMIC DNA]</scope>
    <source>
        <strain evidence="2 3">MCA 3882</strain>
    </source>
</reference>
<protein>
    <submittedName>
        <fullName evidence="2">Uncharacterized protein</fullName>
    </submittedName>
</protein>
<dbReference type="InParanoid" id="A0A316VKT0"/>
<sequence length="209" mass="22706">MRFTAFPLVAIATVFGVALAGPISERSSGLSCSKEIYKTENDLGYGNDITGYTREALGKHTSQGGQVQLTRLTDGAEKLNVNIRFCNSTHLGISGQTEGFSYNQKYGGYVSFGKIFLADDESKCLQRHATLPSSDPNARTHITVEDCSNVDDATQARQFWYFQTKFGQAQPITKSSDGQINTINLALSDTKPQAVLAANNGQAYQGLLF</sequence>
<organism evidence="2 3">
    <name type="scientific">Meira miltonrushii</name>
    <dbReference type="NCBI Taxonomy" id="1280837"/>
    <lineage>
        <taxon>Eukaryota</taxon>
        <taxon>Fungi</taxon>
        <taxon>Dikarya</taxon>
        <taxon>Basidiomycota</taxon>
        <taxon>Ustilaginomycotina</taxon>
        <taxon>Exobasidiomycetes</taxon>
        <taxon>Exobasidiales</taxon>
        <taxon>Brachybasidiaceae</taxon>
        <taxon>Meira</taxon>
    </lineage>
</organism>
<dbReference type="RefSeq" id="XP_025356437.1">
    <property type="nucleotide sequence ID" value="XM_025497755.1"/>
</dbReference>
<dbReference type="GeneID" id="37019536"/>
<name>A0A316VKT0_9BASI</name>
<dbReference type="EMBL" id="KZ819603">
    <property type="protein sequence ID" value="PWN36135.1"/>
    <property type="molecule type" value="Genomic_DNA"/>
</dbReference>
<evidence type="ECO:0000256" key="1">
    <source>
        <dbReference type="SAM" id="SignalP"/>
    </source>
</evidence>
<accession>A0A316VKT0</accession>
<dbReference type="Proteomes" id="UP000245771">
    <property type="component" value="Unassembled WGS sequence"/>
</dbReference>
<keyword evidence="1" id="KW-0732">Signal</keyword>
<evidence type="ECO:0000313" key="3">
    <source>
        <dbReference type="Proteomes" id="UP000245771"/>
    </source>
</evidence>
<feature type="signal peptide" evidence="1">
    <location>
        <begin position="1"/>
        <end position="20"/>
    </location>
</feature>
<evidence type="ECO:0000313" key="2">
    <source>
        <dbReference type="EMBL" id="PWN36135.1"/>
    </source>
</evidence>
<gene>
    <name evidence="2" type="ORF">FA14DRAFT_155538</name>
</gene>
<dbReference type="PROSITE" id="PS50231">
    <property type="entry name" value="RICIN_B_LECTIN"/>
    <property type="match status" value="1"/>
</dbReference>
<keyword evidence="3" id="KW-1185">Reference proteome</keyword>
<proteinExistence type="predicted"/>
<dbReference type="AlphaFoldDB" id="A0A316VKT0"/>